<dbReference type="GO" id="GO:0035145">
    <property type="term" value="C:exon-exon junction complex"/>
    <property type="evidence" value="ECO:0007669"/>
    <property type="project" value="TreeGrafter"/>
</dbReference>
<evidence type="ECO:0000313" key="4">
    <source>
        <dbReference type="EMBL" id="VDP83571.1"/>
    </source>
</evidence>
<dbReference type="PANTHER" id="PTHR22959">
    <property type="entry name" value="PYM PROTEIN"/>
    <property type="match status" value="1"/>
</dbReference>
<dbReference type="EMBL" id="UZAN01046006">
    <property type="protein sequence ID" value="VDP83571.1"/>
    <property type="molecule type" value="Genomic_DNA"/>
</dbReference>
<gene>
    <name evidence="4" type="ORF">ECPE_LOCUS8460</name>
</gene>
<dbReference type="OrthoDB" id="21625at2759"/>
<evidence type="ECO:0000313" key="6">
    <source>
        <dbReference type="WBParaSite" id="ECPE_0000848601-mRNA-1"/>
    </source>
</evidence>
<feature type="compositionally biased region" description="Polar residues" evidence="2">
    <location>
        <begin position="103"/>
        <end position="123"/>
    </location>
</feature>
<dbReference type="GO" id="GO:0003723">
    <property type="term" value="F:RNA binding"/>
    <property type="evidence" value="ECO:0007669"/>
    <property type="project" value="TreeGrafter"/>
</dbReference>
<feature type="region of interest" description="Disordered" evidence="2">
    <location>
        <begin position="77"/>
        <end position="152"/>
    </location>
</feature>
<dbReference type="Proteomes" id="UP000272942">
    <property type="component" value="Unassembled WGS sequence"/>
</dbReference>
<reference evidence="6" key="1">
    <citation type="submission" date="2016-06" db="UniProtKB">
        <authorList>
            <consortium name="WormBaseParasite"/>
        </authorList>
    </citation>
    <scope>IDENTIFICATION</scope>
</reference>
<dbReference type="SMART" id="SM01273">
    <property type="entry name" value="Mago-bind"/>
    <property type="match status" value="1"/>
</dbReference>
<feature type="region of interest" description="Disordered" evidence="2">
    <location>
        <begin position="1"/>
        <end position="32"/>
    </location>
</feature>
<dbReference type="InterPro" id="IPR015362">
    <property type="entry name" value="WIBG_mago-bd"/>
</dbReference>
<evidence type="ECO:0000256" key="1">
    <source>
        <dbReference type="ARBA" id="ARBA00009394"/>
    </source>
</evidence>
<dbReference type="InterPro" id="IPR036348">
    <property type="entry name" value="WIBG_N_sf"/>
</dbReference>
<reference evidence="4 5" key="2">
    <citation type="submission" date="2018-11" db="EMBL/GenBank/DDBJ databases">
        <authorList>
            <consortium name="Pathogen Informatics"/>
        </authorList>
    </citation>
    <scope>NUCLEOTIDE SEQUENCE [LARGE SCALE GENOMIC DNA]</scope>
    <source>
        <strain evidence="4 5">Egypt</strain>
    </source>
</reference>
<name>A0A183ANC5_9TREM</name>
<dbReference type="Pfam" id="PF09282">
    <property type="entry name" value="Mago-bind"/>
    <property type="match status" value="1"/>
</dbReference>
<evidence type="ECO:0000259" key="3">
    <source>
        <dbReference type="SMART" id="SM01273"/>
    </source>
</evidence>
<dbReference type="PANTHER" id="PTHR22959:SF0">
    <property type="entry name" value="PARTNER OF Y14 AND MAGO"/>
    <property type="match status" value="1"/>
</dbReference>
<dbReference type="GO" id="GO:1903259">
    <property type="term" value="P:exon-exon junction complex disassembly"/>
    <property type="evidence" value="ECO:0007669"/>
    <property type="project" value="InterPro"/>
</dbReference>
<dbReference type="InterPro" id="IPR039333">
    <property type="entry name" value="PYM1"/>
</dbReference>
<protein>
    <submittedName>
        <fullName evidence="6">Mago-bind domain-containing protein</fullName>
    </submittedName>
</protein>
<dbReference type="AlphaFoldDB" id="A0A183ANC5"/>
<accession>A0A183ANC5</accession>
<dbReference type="WBParaSite" id="ECPE_0000848601-mRNA-1">
    <property type="protein sequence ID" value="ECPE_0000848601-mRNA-1"/>
    <property type="gene ID" value="ECPE_0000848601"/>
</dbReference>
<dbReference type="SUPFAM" id="SSF101931">
    <property type="entry name" value="Pym (Within the bgcn gene intron protein, WIBG), N-terminal domain"/>
    <property type="match status" value="1"/>
</dbReference>
<keyword evidence="5" id="KW-1185">Reference proteome</keyword>
<comment type="similarity">
    <text evidence="1">Belongs to the pym family.</text>
</comment>
<feature type="domain" description="WIBG Mago-binding" evidence="3">
    <location>
        <begin position="12"/>
        <end position="38"/>
    </location>
</feature>
<organism evidence="6">
    <name type="scientific">Echinostoma caproni</name>
    <dbReference type="NCBI Taxonomy" id="27848"/>
    <lineage>
        <taxon>Eukaryota</taxon>
        <taxon>Metazoa</taxon>
        <taxon>Spiralia</taxon>
        <taxon>Lophotrochozoa</taxon>
        <taxon>Platyhelminthes</taxon>
        <taxon>Trematoda</taxon>
        <taxon>Digenea</taxon>
        <taxon>Plagiorchiida</taxon>
        <taxon>Echinostomata</taxon>
        <taxon>Echinostomatoidea</taxon>
        <taxon>Echinostomatidae</taxon>
        <taxon>Echinostoma</taxon>
    </lineage>
</organism>
<feature type="compositionally biased region" description="Basic and acidic residues" evidence="2">
    <location>
        <begin position="1"/>
        <end position="12"/>
    </location>
</feature>
<sequence>MIREGVVRDKDGNLVIPATQRPDGTWRKPRRVKEGYIPPEEIPVYRSVAAQIRERQSRYVIPGLTQEDAEAISRERGLIKLGDAGKNGATAGKSTEKKKSKKAQNSSQHENTTQAETPHNAQSIPDKVVDSQKTTVHDTPVPVTVESRRSEAERKLRLELKRLRQIEQIEEKQRNGEVLNADQLAKLQRKAETEQLIEALKAAKISG</sequence>
<proteinExistence type="inferred from homology"/>
<dbReference type="GO" id="GO:0005737">
    <property type="term" value="C:cytoplasm"/>
    <property type="evidence" value="ECO:0007669"/>
    <property type="project" value="TreeGrafter"/>
</dbReference>
<evidence type="ECO:0000256" key="2">
    <source>
        <dbReference type="SAM" id="MobiDB-lite"/>
    </source>
</evidence>
<evidence type="ECO:0000313" key="5">
    <source>
        <dbReference type="Proteomes" id="UP000272942"/>
    </source>
</evidence>